<reference evidence="2 3" key="1">
    <citation type="journal article" date="2019" name="Sci. Rep.">
        <title>Orb-weaving spider Araneus ventricosus genome elucidates the spidroin gene catalogue.</title>
        <authorList>
            <person name="Kono N."/>
            <person name="Nakamura H."/>
            <person name="Ohtoshi R."/>
            <person name="Moran D.A.P."/>
            <person name="Shinohara A."/>
            <person name="Yoshida Y."/>
            <person name="Fujiwara M."/>
            <person name="Mori M."/>
            <person name="Tomita M."/>
            <person name="Arakawa K."/>
        </authorList>
    </citation>
    <scope>NUCLEOTIDE SEQUENCE [LARGE SCALE GENOMIC DNA]</scope>
</reference>
<keyword evidence="3" id="KW-1185">Reference proteome</keyword>
<name>A0A4Y2D6D1_ARAVE</name>
<dbReference type="OrthoDB" id="6625701at2759"/>
<gene>
    <name evidence="2" type="ORF">AVEN_155282_1</name>
</gene>
<protein>
    <recommendedName>
        <fullName evidence="4">Mos1 transposase HTH domain-containing protein</fullName>
    </recommendedName>
</protein>
<dbReference type="Proteomes" id="UP000499080">
    <property type="component" value="Unassembled WGS sequence"/>
</dbReference>
<feature type="compositionally biased region" description="Polar residues" evidence="1">
    <location>
        <begin position="56"/>
        <end position="72"/>
    </location>
</feature>
<accession>A0A4Y2D6D1</accession>
<evidence type="ECO:0000313" key="3">
    <source>
        <dbReference type="Proteomes" id="UP000499080"/>
    </source>
</evidence>
<sequence length="96" mass="11124">MNGLLERWFKLEVSAVIRFFNAKNVSAAEIQRQLVEFDGLSMIRLHSETKWHTEFQTGTKRSKNVRQQNMRSAGNPGSKRIITQVLLYLSGIVRIF</sequence>
<evidence type="ECO:0000256" key="1">
    <source>
        <dbReference type="SAM" id="MobiDB-lite"/>
    </source>
</evidence>
<proteinExistence type="predicted"/>
<organism evidence="2 3">
    <name type="scientific">Araneus ventricosus</name>
    <name type="common">Orbweaver spider</name>
    <name type="synonym">Epeira ventricosa</name>
    <dbReference type="NCBI Taxonomy" id="182803"/>
    <lineage>
        <taxon>Eukaryota</taxon>
        <taxon>Metazoa</taxon>
        <taxon>Ecdysozoa</taxon>
        <taxon>Arthropoda</taxon>
        <taxon>Chelicerata</taxon>
        <taxon>Arachnida</taxon>
        <taxon>Araneae</taxon>
        <taxon>Araneomorphae</taxon>
        <taxon>Entelegynae</taxon>
        <taxon>Araneoidea</taxon>
        <taxon>Araneidae</taxon>
        <taxon>Araneus</taxon>
    </lineage>
</organism>
<evidence type="ECO:0008006" key="4">
    <source>
        <dbReference type="Google" id="ProtNLM"/>
    </source>
</evidence>
<feature type="region of interest" description="Disordered" evidence="1">
    <location>
        <begin position="56"/>
        <end position="76"/>
    </location>
</feature>
<dbReference type="EMBL" id="BGPR01000311">
    <property type="protein sequence ID" value="GBM12280.1"/>
    <property type="molecule type" value="Genomic_DNA"/>
</dbReference>
<dbReference type="AlphaFoldDB" id="A0A4Y2D6D1"/>
<evidence type="ECO:0000313" key="2">
    <source>
        <dbReference type="EMBL" id="GBM12280.1"/>
    </source>
</evidence>
<comment type="caution">
    <text evidence="2">The sequence shown here is derived from an EMBL/GenBank/DDBJ whole genome shotgun (WGS) entry which is preliminary data.</text>
</comment>